<dbReference type="InParanoid" id="A0A409YSL7"/>
<organism evidence="2 3">
    <name type="scientific">Gymnopilus dilepis</name>
    <dbReference type="NCBI Taxonomy" id="231916"/>
    <lineage>
        <taxon>Eukaryota</taxon>
        <taxon>Fungi</taxon>
        <taxon>Dikarya</taxon>
        <taxon>Basidiomycota</taxon>
        <taxon>Agaricomycotina</taxon>
        <taxon>Agaricomycetes</taxon>
        <taxon>Agaricomycetidae</taxon>
        <taxon>Agaricales</taxon>
        <taxon>Agaricineae</taxon>
        <taxon>Hymenogastraceae</taxon>
        <taxon>Gymnopilus</taxon>
    </lineage>
</organism>
<comment type="caution">
    <text evidence="2">The sequence shown here is derived from an EMBL/GenBank/DDBJ whole genome shotgun (WGS) entry which is preliminary data.</text>
</comment>
<feature type="compositionally biased region" description="Basic and acidic residues" evidence="1">
    <location>
        <begin position="43"/>
        <end position="68"/>
    </location>
</feature>
<feature type="region of interest" description="Disordered" evidence="1">
    <location>
        <begin position="33"/>
        <end position="68"/>
    </location>
</feature>
<name>A0A409YSL7_9AGAR</name>
<proteinExistence type="predicted"/>
<gene>
    <name evidence="2" type="ORF">CVT26_007495</name>
</gene>
<dbReference type="Proteomes" id="UP000284706">
    <property type="component" value="Unassembled WGS sequence"/>
</dbReference>
<evidence type="ECO:0000313" key="2">
    <source>
        <dbReference type="EMBL" id="PPR06016.1"/>
    </source>
</evidence>
<accession>A0A409YSL7</accession>
<keyword evidence="3" id="KW-1185">Reference proteome</keyword>
<protein>
    <submittedName>
        <fullName evidence="2">Uncharacterized protein</fullName>
    </submittedName>
</protein>
<evidence type="ECO:0000256" key="1">
    <source>
        <dbReference type="SAM" id="MobiDB-lite"/>
    </source>
</evidence>
<evidence type="ECO:0000313" key="3">
    <source>
        <dbReference type="Proteomes" id="UP000284706"/>
    </source>
</evidence>
<dbReference type="AlphaFoldDB" id="A0A409YSL7"/>
<reference evidence="2 3" key="1">
    <citation type="journal article" date="2018" name="Evol. Lett.">
        <title>Horizontal gene cluster transfer increased hallucinogenic mushroom diversity.</title>
        <authorList>
            <person name="Reynolds H.T."/>
            <person name="Vijayakumar V."/>
            <person name="Gluck-Thaler E."/>
            <person name="Korotkin H.B."/>
            <person name="Matheny P.B."/>
            <person name="Slot J.C."/>
        </authorList>
    </citation>
    <scope>NUCLEOTIDE SEQUENCE [LARGE SCALE GENOMIC DNA]</scope>
    <source>
        <strain evidence="2 3">SRW20</strain>
    </source>
</reference>
<dbReference type="EMBL" id="NHYE01000387">
    <property type="protein sequence ID" value="PPR06016.1"/>
    <property type="molecule type" value="Genomic_DNA"/>
</dbReference>
<sequence>MQTLSYGRSTKRLICQEDQDDSTHRIGHTDCLLRGGSKRQKTTSRDELPAKIQSKDNRAGTDKVQSKREVKGVDITQGLDSVDEEILEFLRNLSPPPEPPKPQRKIAYELHDPDFNPRIPEDPAPDYCREDSYWWWYANVYFYTSYKNGPAYPKLFQVKSRDPAFSYRQHSALMNFADLRYEEVEMLTYSDDQDFLWDLHGRPDGADPLLFQGFRKWTWTKLYVDQKRGDWGFLDNSLPFFLILRIADHPGGTNRHCIGLQELANAYSLLWAPFSNLGRLYPDEAPEDFSDFLELPVRCICGRLYPTRSLNFEDLDMEKGEAICPNDHRCRKTLLDEDDYIPPGENEVYDPEENWLRYRRSLFKSNPFSEATDWWHWEKARSTATEYPDIF</sequence>